<dbReference type="SUPFAM" id="SSF52540">
    <property type="entry name" value="P-loop containing nucleoside triphosphate hydrolases"/>
    <property type="match status" value="2"/>
</dbReference>
<dbReference type="Gene3D" id="1.20.1560.10">
    <property type="entry name" value="ABC transporter type 1, transmembrane domain"/>
    <property type="match status" value="2"/>
</dbReference>
<dbReference type="InterPro" id="IPR011527">
    <property type="entry name" value="ABC1_TM_dom"/>
</dbReference>
<feature type="region of interest" description="Disordered" evidence="10">
    <location>
        <begin position="842"/>
        <end position="876"/>
    </location>
</feature>
<comment type="subcellular location">
    <subcellularLocation>
        <location evidence="1">Membrane</location>
        <topology evidence="1">Multi-pass membrane protein</topology>
    </subcellularLocation>
</comment>
<feature type="transmembrane region" description="Helical" evidence="11">
    <location>
        <begin position="514"/>
        <end position="539"/>
    </location>
</feature>
<feature type="transmembrane region" description="Helical" evidence="11">
    <location>
        <begin position="141"/>
        <end position="158"/>
    </location>
</feature>
<feature type="transmembrane region" description="Helical" evidence="11">
    <location>
        <begin position="327"/>
        <end position="348"/>
    </location>
</feature>
<evidence type="ECO:0000256" key="10">
    <source>
        <dbReference type="SAM" id="MobiDB-lite"/>
    </source>
</evidence>
<dbReference type="VEuPathDB" id="FungiDB:ASPACDRAFT_1892355"/>
<dbReference type="FunFam" id="1.20.1560.10:FF:000013">
    <property type="entry name" value="ABC transporter C family member 2"/>
    <property type="match status" value="1"/>
</dbReference>
<dbReference type="InterPro" id="IPR036640">
    <property type="entry name" value="ABC1_TM_sf"/>
</dbReference>
<evidence type="ECO:0000256" key="5">
    <source>
        <dbReference type="ARBA" id="ARBA00022737"/>
    </source>
</evidence>
<dbReference type="InterPro" id="IPR050173">
    <property type="entry name" value="ABC_transporter_C-like"/>
</dbReference>
<dbReference type="GO" id="GO:0016020">
    <property type="term" value="C:membrane"/>
    <property type="evidence" value="ECO:0007669"/>
    <property type="project" value="UniProtKB-SubCell"/>
</dbReference>
<evidence type="ECO:0000313" key="15">
    <source>
        <dbReference type="Proteomes" id="UP000184546"/>
    </source>
</evidence>
<feature type="domain" description="ABC transmembrane type-1" evidence="13">
    <location>
        <begin position="917"/>
        <end position="1199"/>
    </location>
</feature>
<feature type="transmembrane region" description="Helical" evidence="11">
    <location>
        <begin position="1143"/>
        <end position="1162"/>
    </location>
</feature>
<dbReference type="CDD" id="cd18596">
    <property type="entry name" value="ABC_6TM_VMR1_D1_like"/>
    <property type="match status" value="1"/>
</dbReference>
<evidence type="ECO:0000256" key="6">
    <source>
        <dbReference type="ARBA" id="ARBA00022741"/>
    </source>
</evidence>
<proteinExistence type="inferred from homology"/>
<keyword evidence="3" id="KW-0813">Transport</keyword>
<dbReference type="SUPFAM" id="SSF90123">
    <property type="entry name" value="ABC transporter transmembrane region"/>
    <property type="match status" value="2"/>
</dbReference>
<dbReference type="Proteomes" id="UP000184546">
    <property type="component" value="Unassembled WGS sequence"/>
</dbReference>
<dbReference type="PROSITE" id="PS50893">
    <property type="entry name" value="ABC_TRANSPORTER_2"/>
    <property type="match status" value="2"/>
</dbReference>
<keyword evidence="6" id="KW-0547">Nucleotide-binding</keyword>
<keyword evidence="9 11" id="KW-0472">Membrane</keyword>
<evidence type="ECO:0000313" key="14">
    <source>
        <dbReference type="EMBL" id="OJK04335.1"/>
    </source>
</evidence>
<dbReference type="CDD" id="cd03250">
    <property type="entry name" value="ABCC_MRP_domain1"/>
    <property type="match status" value="1"/>
</dbReference>
<keyword evidence="8 11" id="KW-1133">Transmembrane helix</keyword>
<dbReference type="FunFam" id="3.40.50.300:FF:000630">
    <property type="entry name" value="ATP-binding cassette (ABC) transporter, putative"/>
    <property type="match status" value="1"/>
</dbReference>
<dbReference type="CDD" id="cd03244">
    <property type="entry name" value="ABCC_MRP_domain2"/>
    <property type="match status" value="1"/>
</dbReference>
<feature type="transmembrane region" description="Helical" evidence="11">
    <location>
        <begin position="394"/>
        <end position="416"/>
    </location>
</feature>
<evidence type="ECO:0000256" key="1">
    <source>
        <dbReference type="ARBA" id="ARBA00004141"/>
    </source>
</evidence>
<evidence type="ECO:0000259" key="13">
    <source>
        <dbReference type="PROSITE" id="PS50929"/>
    </source>
</evidence>
<feature type="transmembrane region" description="Helical" evidence="11">
    <location>
        <begin position="178"/>
        <end position="195"/>
    </location>
</feature>
<feature type="transmembrane region" description="Helical" evidence="11">
    <location>
        <begin position="559"/>
        <end position="579"/>
    </location>
</feature>
<dbReference type="GeneID" id="30972479"/>
<feature type="transmembrane region" description="Helical" evidence="11">
    <location>
        <begin position="110"/>
        <end position="129"/>
    </location>
</feature>
<feature type="transmembrane region" description="Helical" evidence="11">
    <location>
        <begin position="287"/>
        <end position="307"/>
    </location>
</feature>
<feature type="transmembrane region" description="Helical" evidence="11">
    <location>
        <begin position="83"/>
        <end position="104"/>
    </location>
</feature>
<reference evidence="15" key="1">
    <citation type="journal article" date="2017" name="Genome Biol.">
        <title>Comparative genomics reveals high biological diversity and specific adaptations in the industrially and medically important fungal genus Aspergillus.</title>
        <authorList>
            <person name="de Vries R.P."/>
            <person name="Riley R."/>
            <person name="Wiebenga A."/>
            <person name="Aguilar-Osorio G."/>
            <person name="Amillis S."/>
            <person name="Uchima C.A."/>
            <person name="Anderluh G."/>
            <person name="Asadollahi M."/>
            <person name="Askin M."/>
            <person name="Barry K."/>
            <person name="Battaglia E."/>
            <person name="Bayram O."/>
            <person name="Benocci T."/>
            <person name="Braus-Stromeyer S.A."/>
            <person name="Caldana C."/>
            <person name="Canovas D."/>
            <person name="Cerqueira G.C."/>
            <person name="Chen F."/>
            <person name="Chen W."/>
            <person name="Choi C."/>
            <person name="Clum A."/>
            <person name="Dos Santos R.A."/>
            <person name="Damasio A.R."/>
            <person name="Diallinas G."/>
            <person name="Emri T."/>
            <person name="Fekete E."/>
            <person name="Flipphi M."/>
            <person name="Freyberg S."/>
            <person name="Gallo A."/>
            <person name="Gournas C."/>
            <person name="Habgood R."/>
            <person name="Hainaut M."/>
            <person name="Harispe M.L."/>
            <person name="Henrissat B."/>
            <person name="Hilden K.S."/>
            <person name="Hope R."/>
            <person name="Hossain A."/>
            <person name="Karabika E."/>
            <person name="Karaffa L."/>
            <person name="Karanyi Z."/>
            <person name="Krasevec N."/>
            <person name="Kuo A."/>
            <person name="Kusch H."/>
            <person name="LaButti K."/>
            <person name="Lagendijk E.L."/>
            <person name="Lapidus A."/>
            <person name="Levasseur A."/>
            <person name="Lindquist E."/>
            <person name="Lipzen A."/>
            <person name="Logrieco A.F."/>
            <person name="MacCabe A."/>
            <person name="Maekelae M.R."/>
            <person name="Malavazi I."/>
            <person name="Melin P."/>
            <person name="Meyer V."/>
            <person name="Mielnichuk N."/>
            <person name="Miskei M."/>
            <person name="Molnar A.P."/>
            <person name="Mule G."/>
            <person name="Ngan C.Y."/>
            <person name="Orejas M."/>
            <person name="Orosz E."/>
            <person name="Ouedraogo J.P."/>
            <person name="Overkamp K.M."/>
            <person name="Park H.-S."/>
            <person name="Perrone G."/>
            <person name="Piumi F."/>
            <person name="Punt P.J."/>
            <person name="Ram A.F."/>
            <person name="Ramon A."/>
            <person name="Rauscher S."/>
            <person name="Record E."/>
            <person name="Riano-Pachon D.M."/>
            <person name="Robert V."/>
            <person name="Roehrig J."/>
            <person name="Ruller R."/>
            <person name="Salamov A."/>
            <person name="Salih N.S."/>
            <person name="Samson R.A."/>
            <person name="Sandor E."/>
            <person name="Sanguinetti M."/>
            <person name="Schuetze T."/>
            <person name="Sepcic K."/>
            <person name="Shelest E."/>
            <person name="Sherlock G."/>
            <person name="Sophianopoulou V."/>
            <person name="Squina F.M."/>
            <person name="Sun H."/>
            <person name="Susca A."/>
            <person name="Todd R.B."/>
            <person name="Tsang A."/>
            <person name="Unkles S.E."/>
            <person name="van de Wiele N."/>
            <person name="van Rossen-Uffink D."/>
            <person name="Oliveira J.V."/>
            <person name="Vesth T.C."/>
            <person name="Visser J."/>
            <person name="Yu J.-H."/>
            <person name="Zhou M."/>
            <person name="Andersen M.R."/>
            <person name="Archer D.B."/>
            <person name="Baker S.E."/>
            <person name="Benoit I."/>
            <person name="Brakhage A.A."/>
            <person name="Braus G.H."/>
            <person name="Fischer R."/>
            <person name="Frisvad J.C."/>
            <person name="Goldman G.H."/>
            <person name="Houbraken J."/>
            <person name="Oakley B."/>
            <person name="Pocsi I."/>
            <person name="Scazzocchio C."/>
            <person name="Seiboth B."/>
            <person name="vanKuyk P.A."/>
            <person name="Wortman J."/>
            <person name="Dyer P.S."/>
            <person name="Grigoriev I.V."/>
        </authorList>
    </citation>
    <scope>NUCLEOTIDE SEQUENCE [LARGE SCALE GENOMIC DNA]</scope>
    <source>
        <strain evidence="15">ATCC 16872 / CBS 172.66 / WB 5094</strain>
    </source>
</reference>
<feature type="region of interest" description="Disordered" evidence="10">
    <location>
        <begin position="1215"/>
        <end position="1234"/>
    </location>
</feature>
<feature type="compositionally biased region" description="Basic and acidic residues" evidence="10">
    <location>
        <begin position="860"/>
        <end position="874"/>
    </location>
</feature>
<dbReference type="Gene3D" id="3.40.50.300">
    <property type="entry name" value="P-loop containing nucleotide triphosphate hydrolases"/>
    <property type="match status" value="2"/>
</dbReference>
<feature type="compositionally biased region" description="Low complexity" evidence="10">
    <location>
        <begin position="1216"/>
        <end position="1229"/>
    </location>
</feature>
<dbReference type="CDD" id="cd18604">
    <property type="entry name" value="ABC_6TM_VMR1_D2_like"/>
    <property type="match status" value="1"/>
</dbReference>
<sequence length="1532" mass="167676">MIEDSHDGQNYIMSLFDTCSLVFNLVIAALVIVVCFPALRDTLRYASTGRSPNALFDGYQRVESSHNASIGLRGVFRNDPRPYLLLIANACICAASLVRAIFASNRFDKVTSSIQLVSWLLLFIQWNYLRSEASLTIRYSAAWKGGLAACLIIGHMILDNTLRRDMTDQPPAASPLAWLVYILGTIVVLASLSHPRNARAFRNGRPVDEEETSSVLGRFSFQWATSLVSLCASNTSISLDDLPELSDRMRANDLQTNFMEMQARLDASGTTSSKLVKGLLSLYWRELVHQLLLSVPLAVLAFAPQLALREMLRLLDADAAGHDGLNVWALLLGLSIGVSSWLENWLLWTAMNWISVPLTTQLSAAAFSKSMRLSLHTSAGEGDDKTSPDSTQNVINLVAIDASRVALVAGFLYSNLLQALKLAVACTFLAHLLGWQSLLAGLTCLALFYPLHSLCLSKYSAVEKDLMHSRDKKVSTLTEVLQGIRQVKFAGLEVKWERRMNFLRDREIEAQKRAFFWHVINLSIHLLGPVMVSAVSLSVHSWKQGPLTPSVAFPALSTLGYIQFILGLVPELLSGLVGAKVSLGRMARFFNSAEAAGSTTPFRSIQLENATLSYSKSATKEPGTLRSVTLSFPLKGLSVVSGRTGSGKTLLLSAILGECEVLSGSIRRPVPPTYEAICHSEPNPENWCLSSAVAYVAQTPWIEAGTIRDNILFGLSYHQARYQRVLFACALLQDLDLLDDRDLTEIGPSGVNLSGGQKVRIGLARALYSRAGILLLDDIFSAVDVHTASHLFKHAITGELGEGRTRILVTHNVDLCSSEADYLVELGNGTVKYAHSAVRSEPEKDIRSSRQGAVPITEEQNEKFDDKTDGHDGGVDDIGSPTVPKRFVDEESRAEGALQWWLFWRYIQTSGGWASWAVLAAFYVIYNMLQLSQYWWIQIWSRDGITKVTSSGGSDTAYYLGIYTAIAILSCLAGSLRAYIALRTSLTAASRLFHQILSVVLRAPLLWLDKVPSGRLLNRFTADFYLVDSRLGFDLTAVLNAGMDCIGVITGGVLVRPILLIFAVLLAAAATWYTKRYLSAAREIKRLESISRSPVYEQIATCLQGITTIRAFGQRKRYIAALHNKLDRQAQASWHLYLFNRWFTFRINLLGAVFSTVTALAVVNRADITGAMAGFALVFTNHLSFALVSLSRAYSTLEMDLNAVERILEYSDIPTEESTSAPTTTTNITIPPPTWPQNGTITITNLTASYTPNTPPVLHNINLHIPSGQRIGIVGRTGAGKSSLALALFRFLDPSPSLSSTSSASNASKGRITISNHDIATVPLATLRSRMAMIPQNPVLFTGTIRSNLDPFDEHTDDAVLRALQHVHWSPSSSSTCLHPQGSLQGGGPQGNLHDRNSVLAERVSPGGTNFSHGQRQLLCLARAMLACPAVVVMDEATSAVDRGTDEVIQRGIREGFLGGGSRSSRTTLLVIAHRIRTIADFDKVVVMDAGRVVEYGTPRELLAREGGVFRGLMEGDVDARELRRVITGAES</sequence>
<feature type="domain" description="ABC transmembrane type-1" evidence="13">
    <location>
        <begin position="291"/>
        <end position="578"/>
    </location>
</feature>
<dbReference type="GO" id="GO:0016887">
    <property type="term" value="F:ATP hydrolysis activity"/>
    <property type="evidence" value="ECO:0007669"/>
    <property type="project" value="InterPro"/>
</dbReference>
<dbReference type="STRING" id="690307.A0A1L9X7B3"/>
<accession>A0A1L9X7B3</accession>
<feature type="transmembrane region" description="Helical" evidence="11">
    <location>
        <begin position="957"/>
        <end position="980"/>
    </location>
</feature>
<feature type="domain" description="ABC transporter" evidence="12">
    <location>
        <begin position="1241"/>
        <end position="1515"/>
    </location>
</feature>
<feature type="transmembrane region" description="Helical" evidence="11">
    <location>
        <begin position="422"/>
        <end position="449"/>
    </location>
</feature>
<dbReference type="PROSITE" id="PS50929">
    <property type="entry name" value="ABC_TM1F"/>
    <property type="match status" value="2"/>
</dbReference>
<dbReference type="GO" id="GO:0005524">
    <property type="term" value="F:ATP binding"/>
    <property type="evidence" value="ECO:0007669"/>
    <property type="project" value="UniProtKB-KW"/>
</dbReference>
<feature type="region of interest" description="Disordered" evidence="10">
    <location>
        <begin position="1372"/>
        <end position="1395"/>
    </location>
</feature>
<dbReference type="PROSITE" id="PS00211">
    <property type="entry name" value="ABC_TRANSPORTER_1"/>
    <property type="match status" value="2"/>
</dbReference>
<evidence type="ECO:0000256" key="8">
    <source>
        <dbReference type="ARBA" id="ARBA00022989"/>
    </source>
</evidence>
<dbReference type="SMART" id="SM00382">
    <property type="entry name" value="AAA"/>
    <property type="match status" value="2"/>
</dbReference>
<dbReference type="OMA" id="IQTSGGW"/>
<keyword evidence="4 11" id="KW-0812">Transmembrane</keyword>
<evidence type="ECO:0000256" key="11">
    <source>
        <dbReference type="SAM" id="Phobius"/>
    </source>
</evidence>
<dbReference type="InterPro" id="IPR017871">
    <property type="entry name" value="ABC_transporter-like_CS"/>
</dbReference>
<dbReference type="Pfam" id="PF00664">
    <property type="entry name" value="ABC_membrane"/>
    <property type="match status" value="2"/>
</dbReference>
<feature type="transmembrane region" description="Helical" evidence="11">
    <location>
        <begin position="1168"/>
        <end position="1190"/>
    </location>
</feature>
<evidence type="ECO:0000256" key="2">
    <source>
        <dbReference type="ARBA" id="ARBA00009726"/>
    </source>
</evidence>
<dbReference type="PANTHER" id="PTHR24223">
    <property type="entry name" value="ATP-BINDING CASSETTE SUB-FAMILY C"/>
    <property type="match status" value="1"/>
</dbReference>
<dbReference type="EMBL" id="KV878970">
    <property type="protein sequence ID" value="OJK04335.1"/>
    <property type="molecule type" value="Genomic_DNA"/>
</dbReference>
<dbReference type="InterPro" id="IPR027417">
    <property type="entry name" value="P-loop_NTPase"/>
</dbReference>
<evidence type="ECO:0000256" key="3">
    <source>
        <dbReference type="ARBA" id="ARBA00022448"/>
    </source>
</evidence>
<comment type="similarity">
    <text evidence="2">Belongs to the ABC transporter superfamily. ABCC family. Conjugate transporter (TC 3.A.1.208) subfamily.</text>
</comment>
<evidence type="ECO:0000256" key="7">
    <source>
        <dbReference type="ARBA" id="ARBA00022840"/>
    </source>
</evidence>
<organism evidence="14 15">
    <name type="scientific">Aspergillus aculeatus (strain ATCC 16872 / CBS 172.66 / WB 5094)</name>
    <dbReference type="NCBI Taxonomy" id="690307"/>
    <lineage>
        <taxon>Eukaryota</taxon>
        <taxon>Fungi</taxon>
        <taxon>Dikarya</taxon>
        <taxon>Ascomycota</taxon>
        <taxon>Pezizomycotina</taxon>
        <taxon>Eurotiomycetes</taxon>
        <taxon>Eurotiomycetidae</taxon>
        <taxon>Eurotiales</taxon>
        <taxon>Aspergillaceae</taxon>
        <taxon>Aspergillus</taxon>
        <taxon>Aspergillus subgen. Circumdati</taxon>
    </lineage>
</organism>
<dbReference type="GO" id="GO:0140359">
    <property type="term" value="F:ABC-type transporter activity"/>
    <property type="evidence" value="ECO:0007669"/>
    <property type="project" value="InterPro"/>
</dbReference>
<gene>
    <name evidence="14" type="ORF">ASPACDRAFT_1892355</name>
</gene>
<evidence type="ECO:0000256" key="9">
    <source>
        <dbReference type="ARBA" id="ARBA00023136"/>
    </source>
</evidence>
<feature type="transmembrane region" description="Helical" evidence="11">
    <location>
        <begin position="20"/>
        <end position="39"/>
    </location>
</feature>
<dbReference type="Pfam" id="PF00005">
    <property type="entry name" value="ABC_tran"/>
    <property type="match status" value="2"/>
</dbReference>
<dbReference type="InterPro" id="IPR003593">
    <property type="entry name" value="AAA+_ATPase"/>
</dbReference>
<keyword evidence="5" id="KW-0677">Repeat</keyword>
<protein>
    <submittedName>
        <fullName evidence="14">Uncharacterized protein</fullName>
    </submittedName>
</protein>
<name>A0A1L9X7B3_ASPA1</name>
<dbReference type="RefSeq" id="XP_020060674.1">
    <property type="nucleotide sequence ID" value="XM_020198665.1"/>
</dbReference>
<dbReference type="OrthoDB" id="6500128at2759"/>
<evidence type="ECO:0000256" key="4">
    <source>
        <dbReference type="ARBA" id="ARBA00022692"/>
    </source>
</evidence>
<keyword evidence="15" id="KW-1185">Reference proteome</keyword>
<dbReference type="InterPro" id="IPR003439">
    <property type="entry name" value="ABC_transporter-like_ATP-bd"/>
</dbReference>
<feature type="transmembrane region" description="Helical" evidence="11">
    <location>
        <begin position="913"/>
        <end position="937"/>
    </location>
</feature>
<feature type="transmembrane region" description="Helical" evidence="11">
    <location>
        <begin position="1053"/>
        <end position="1073"/>
    </location>
</feature>
<feature type="domain" description="ABC transporter" evidence="12">
    <location>
        <begin position="605"/>
        <end position="853"/>
    </location>
</feature>
<evidence type="ECO:0000259" key="12">
    <source>
        <dbReference type="PROSITE" id="PS50893"/>
    </source>
</evidence>
<dbReference type="GO" id="GO:0005737">
    <property type="term" value="C:cytoplasm"/>
    <property type="evidence" value="ECO:0007669"/>
    <property type="project" value="UniProtKB-ARBA"/>
</dbReference>
<dbReference type="PANTHER" id="PTHR24223:SF456">
    <property type="entry name" value="MULTIDRUG RESISTANCE-ASSOCIATED PROTEIN LETHAL(2)03659"/>
    <property type="match status" value="1"/>
</dbReference>
<keyword evidence="7" id="KW-0067">ATP-binding</keyword>